<reference evidence="1 2" key="1">
    <citation type="submission" date="2024-01" db="EMBL/GenBank/DDBJ databases">
        <title>Genome assemblies of Stephania.</title>
        <authorList>
            <person name="Yang L."/>
        </authorList>
    </citation>
    <scope>NUCLEOTIDE SEQUENCE [LARGE SCALE GENOMIC DNA]</scope>
    <source>
        <strain evidence="1">JXDWG</strain>
        <tissue evidence="1">Leaf</tissue>
    </source>
</reference>
<sequence>MYYTIKTENSKAQSITSISVRLIDSLSSSPTQARVSISLRCQFVEPHLGCKHSFNHFHLSSFAITSSHSFH</sequence>
<keyword evidence="2" id="KW-1185">Reference proteome</keyword>
<gene>
    <name evidence="1" type="ORF">Scep_009368</name>
</gene>
<name>A0AAP0PD33_9MAGN</name>
<proteinExistence type="predicted"/>
<evidence type="ECO:0000313" key="2">
    <source>
        <dbReference type="Proteomes" id="UP001419268"/>
    </source>
</evidence>
<dbReference type="EMBL" id="JBBNAG010000004">
    <property type="protein sequence ID" value="KAK9139687.1"/>
    <property type="molecule type" value="Genomic_DNA"/>
</dbReference>
<organism evidence="1 2">
    <name type="scientific">Stephania cephalantha</name>
    <dbReference type="NCBI Taxonomy" id="152367"/>
    <lineage>
        <taxon>Eukaryota</taxon>
        <taxon>Viridiplantae</taxon>
        <taxon>Streptophyta</taxon>
        <taxon>Embryophyta</taxon>
        <taxon>Tracheophyta</taxon>
        <taxon>Spermatophyta</taxon>
        <taxon>Magnoliopsida</taxon>
        <taxon>Ranunculales</taxon>
        <taxon>Menispermaceae</taxon>
        <taxon>Menispermoideae</taxon>
        <taxon>Cissampelideae</taxon>
        <taxon>Stephania</taxon>
    </lineage>
</organism>
<evidence type="ECO:0000313" key="1">
    <source>
        <dbReference type="EMBL" id="KAK9139687.1"/>
    </source>
</evidence>
<dbReference type="Proteomes" id="UP001419268">
    <property type="component" value="Unassembled WGS sequence"/>
</dbReference>
<dbReference type="AlphaFoldDB" id="A0AAP0PD33"/>
<accession>A0AAP0PD33</accession>
<protein>
    <submittedName>
        <fullName evidence="1">Uncharacterized protein</fullName>
    </submittedName>
</protein>
<comment type="caution">
    <text evidence="1">The sequence shown here is derived from an EMBL/GenBank/DDBJ whole genome shotgun (WGS) entry which is preliminary data.</text>
</comment>